<dbReference type="InterPro" id="IPR014001">
    <property type="entry name" value="Helicase_ATP-bd"/>
</dbReference>
<dbReference type="PROSITE" id="PS51194">
    <property type="entry name" value="HELICASE_CTER"/>
    <property type="match status" value="1"/>
</dbReference>
<feature type="region of interest" description="Disordered" evidence="6">
    <location>
        <begin position="749"/>
        <end position="804"/>
    </location>
</feature>
<keyword evidence="9" id="KW-0547">Nucleotide-binding</keyword>
<proteinExistence type="inferred from homology"/>
<feature type="compositionally biased region" description="Basic and acidic residues" evidence="6">
    <location>
        <begin position="571"/>
        <end position="581"/>
    </location>
</feature>
<keyword evidence="9" id="KW-0347">Helicase</keyword>
<evidence type="ECO:0000256" key="4">
    <source>
        <dbReference type="ARBA" id="ARBA00034617"/>
    </source>
</evidence>
<dbReference type="GO" id="GO:0043138">
    <property type="term" value="F:3'-5' DNA helicase activity"/>
    <property type="evidence" value="ECO:0007669"/>
    <property type="project" value="UniProtKB-EC"/>
</dbReference>
<dbReference type="Proteomes" id="UP000027456">
    <property type="component" value="Unassembled WGS sequence"/>
</dbReference>
<keyword evidence="9" id="KW-0378">Hydrolase</keyword>
<keyword evidence="9" id="KW-0067">ATP-binding</keyword>
<dbReference type="STRING" id="1423351.A0A074S7E2"/>
<evidence type="ECO:0000259" key="7">
    <source>
        <dbReference type="PROSITE" id="PS51192"/>
    </source>
</evidence>
<name>A0A074S7E2_9AGAM</name>
<evidence type="ECO:0000313" key="10">
    <source>
        <dbReference type="Proteomes" id="UP000027456"/>
    </source>
</evidence>
<dbReference type="GO" id="GO:0003677">
    <property type="term" value="F:DNA binding"/>
    <property type="evidence" value="ECO:0007669"/>
    <property type="project" value="UniProtKB-KW"/>
</dbReference>
<organism evidence="9 10">
    <name type="scientific">Rhizoctonia solani 123E</name>
    <dbReference type="NCBI Taxonomy" id="1423351"/>
    <lineage>
        <taxon>Eukaryota</taxon>
        <taxon>Fungi</taxon>
        <taxon>Dikarya</taxon>
        <taxon>Basidiomycota</taxon>
        <taxon>Agaricomycotina</taxon>
        <taxon>Agaricomycetes</taxon>
        <taxon>Cantharellales</taxon>
        <taxon>Ceratobasidiaceae</taxon>
        <taxon>Rhizoctonia</taxon>
    </lineage>
</organism>
<dbReference type="GO" id="GO:0009378">
    <property type="term" value="F:four-way junction helicase activity"/>
    <property type="evidence" value="ECO:0007669"/>
    <property type="project" value="TreeGrafter"/>
</dbReference>
<feature type="region of interest" description="Disordered" evidence="6">
    <location>
        <begin position="571"/>
        <end position="725"/>
    </location>
</feature>
<dbReference type="GO" id="GO:0005694">
    <property type="term" value="C:chromosome"/>
    <property type="evidence" value="ECO:0007669"/>
    <property type="project" value="TreeGrafter"/>
</dbReference>
<keyword evidence="10" id="KW-1185">Reference proteome</keyword>
<evidence type="ECO:0000256" key="1">
    <source>
        <dbReference type="ARBA" id="ARBA00005446"/>
    </source>
</evidence>
<dbReference type="PANTHER" id="PTHR13710">
    <property type="entry name" value="DNA HELICASE RECQ FAMILY MEMBER"/>
    <property type="match status" value="1"/>
</dbReference>
<comment type="catalytic activity">
    <reaction evidence="4">
        <text>Couples ATP hydrolysis with the unwinding of duplex DNA by translocating in the 3'-5' direction.</text>
        <dbReference type="EC" id="5.6.2.4"/>
    </reaction>
</comment>
<protein>
    <recommendedName>
        <fullName evidence="5">DNA 3'-5' helicase</fullName>
        <ecNumber evidence="5">5.6.2.4</ecNumber>
    </recommendedName>
</protein>
<feature type="compositionally biased region" description="Low complexity" evidence="6">
    <location>
        <begin position="676"/>
        <end position="696"/>
    </location>
</feature>
<evidence type="ECO:0000256" key="6">
    <source>
        <dbReference type="SAM" id="MobiDB-lite"/>
    </source>
</evidence>
<evidence type="ECO:0000256" key="3">
    <source>
        <dbReference type="ARBA" id="ARBA00023235"/>
    </source>
</evidence>
<evidence type="ECO:0000313" key="9">
    <source>
        <dbReference type="EMBL" id="KEP45987.1"/>
    </source>
</evidence>
<feature type="domain" description="Helicase ATP-binding" evidence="7">
    <location>
        <begin position="1"/>
        <end position="142"/>
    </location>
</feature>
<dbReference type="GO" id="GO:0000724">
    <property type="term" value="P:double-strand break repair via homologous recombination"/>
    <property type="evidence" value="ECO:0007669"/>
    <property type="project" value="TreeGrafter"/>
</dbReference>
<dbReference type="Pfam" id="PF00271">
    <property type="entry name" value="Helicase_C"/>
    <property type="match status" value="1"/>
</dbReference>
<sequence length="804" mass="89602">MDSQPTELHSTTTSTTISGRMEYPSVQCECNNFVPRTTQEMGQDILSGRFRVIITSPERLLEHNKLRPVIIQLGAQNWNNIVIVDECHCICIWSDQFRKMYGLLGTLRIFLWPGTPFCAATATATQSMQTQIRTSLRFRDDHLFINEGYWKPNLSWHIHYMQGSNSSIREITYAFPRDLNPTSRLPMTIIFVDQRGLAFDMFEALLDYLPAELGCRVEVYHALQSQLAKDLIAQRFEQGEIDVLFSTEALTMGCDFRKIAQVILFKVPATLPTVLQRGGRGGRDANIWCRVVLMVEASKYKVAAAKPAGAGARSKRIKEEEDLVEGENSPSNQIIGVDEVVALENSSTAEPEPEPEDEGTKDAIRVVSAEHGKADEILLRSFYKPSDRCRTLVLDEAFCSPPHAPCISVNGCDNCIRKRIKELETKRDESTHQEQPLVKLEPIDDSGDILDNTPPSLDSIPGLQQLLIEPRHEENPPKAKERAKYRPTDERSVLEESIVVWRQSIYQSELKGLGIHADHIITDKTITAIARISPPVTLNSLSKTTPKWPKSSLLRWGSSLLALILSYDSPARADERKAERSRLRKVPKPSQNNRKKEPLKADEDASGHRSSKRRLEPSGSTSLTAAKRQRTKVEPVANAESATSAEAPIRPNPPEPSPTTPTTPEKTLRQGFLVRPTTPASATSSQSPHTPSQHTPIGLSPHYRSHTYRPVLSSPLTPHLSQSSTHVPRLATLGDVPTFTPQTARAIGTIQIQATRRSETATATPEAGGSHSSTNLPPNPSPTIKNPKAKSSYYRDHLWKDQKR</sequence>
<evidence type="ECO:0000259" key="8">
    <source>
        <dbReference type="PROSITE" id="PS51194"/>
    </source>
</evidence>
<dbReference type="OrthoDB" id="10261556at2759"/>
<dbReference type="InterPro" id="IPR001650">
    <property type="entry name" value="Helicase_C-like"/>
</dbReference>
<dbReference type="PROSITE" id="PS51192">
    <property type="entry name" value="HELICASE_ATP_BIND_1"/>
    <property type="match status" value="1"/>
</dbReference>
<keyword evidence="3" id="KW-0413">Isomerase</keyword>
<dbReference type="SMART" id="SM00490">
    <property type="entry name" value="HELICc"/>
    <property type="match status" value="1"/>
</dbReference>
<dbReference type="GO" id="GO:0005737">
    <property type="term" value="C:cytoplasm"/>
    <property type="evidence" value="ECO:0007669"/>
    <property type="project" value="TreeGrafter"/>
</dbReference>
<feature type="compositionally biased region" description="Basic and acidic residues" evidence="6">
    <location>
        <begin position="793"/>
        <end position="804"/>
    </location>
</feature>
<feature type="domain" description="Helicase C-terminal" evidence="8">
    <location>
        <begin position="167"/>
        <end position="324"/>
    </location>
</feature>
<comment type="caution">
    <text evidence="9">The sequence shown here is derived from an EMBL/GenBank/DDBJ whole genome shotgun (WGS) entry which is preliminary data.</text>
</comment>
<keyword evidence="2" id="KW-0238">DNA-binding</keyword>
<feature type="compositionally biased region" description="Basic and acidic residues" evidence="6">
    <location>
        <begin position="594"/>
        <end position="607"/>
    </location>
</feature>
<dbReference type="Gene3D" id="3.40.50.300">
    <property type="entry name" value="P-loop containing nucleotide triphosphate hydrolases"/>
    <property type="match status" value="2"/>
</dbReference>
<dbReference type="EC" id="5.6.2.4" evidence="5"/>
<dbReference type="SUPFAM" id="SSF52540">
    <property type="entry name" value="P-loop containing nucleoside triphosphate hydrolases"/>
    <property type="match status" value="1"/>
</dbReference>
<feature type="compositionally biased region" description="Polar residues" evidence="6">
    <location>
        <begin position="750"/>
        <end position="763"/>
    </location>
</feature>
<evidence type="ECO:0000256" key="5">
    <source>
        <dbReference type="ARBA" id="ARBA00034808"/>
    </source>
</evidence>
<gene>
    <name evidence="9" type="ORF">V565_225860</name>
</gene>
<feature type="compositionally biased region" description="Polar residues" evidence="6">
    <location>
        <begin position="714"/>
        <end position="725"/>
    </location>
</feature>
<dbReference type="EMBL" id="AZST01001349">
    <property type="protein sequence ID" value="KEP45987.1"/>
    <property type="molecule type" value="Genomic_DNA"/>
</dbReference>
<evidence type="ECO:0000256" key="2">
    <source>
        <dbReference type="ARBA" id="ARBA00023125"/>
    </source>
</evidence>
<comment type="similarity">
    <text evidence="1">Belongs to the helicase family. RecQ subfamily.</text>
</comment>
<feature type="compositionally biased region" description="Pro residues" evidence="6">
    <location>
        <begin position="650"/>
        <end position="661"/>
    </location>
</feature>
<accession>A0A074S7E2</accession>
<dbReference type="AlphaFoldDB" id="A0A074S7E2"/>
<reference evidence="9 10" key="1">
    <citation type="submission" date="2013-12" db="EMBL/GenBank/DDBJ databases">
        <authorList>
            <person name="Cubeta M."/>
            <person name="Pakala S."/>
            <person name="Fedorova N."/>
            <person name="Thomas E."/>
            <person name="Dean R."/>
            <person name="Jabaji S."/>
            <person name="Neate S."/>
            <person name="Toda T."/>
            <person name="Tavantzis S."/>
            <person name="Vilgalys R."/>
            <person name="Bharathan N."/>
            <person name="Pakala S."/>
            <person name="Losada L.S."/>
            <person name="Zafar N."/>
            <person name="Nierman W."/>
        </authorList>
    </citation>
    <scope>NUCLEOTIDE SEQUENCE [LARGE SCALE GENOMIC DNA]</scope>
    <source>
        <strain evidence="9 10">123E</strain>
    </source>
</reference>
<dbReference type="HOGENOM" id="CLU_350266_0_0_1"/>
<dbReference type="PANTHER" id="PTHR13710:SF105">
    <property type="entry name" value="ATP-DEPENDENT DNA HELICASE Q1"/>
    <property type="match status" value="1"/>
</dbReference>
<dbReference type="InterPro" id="IPR027417">
    <property type="entry name" value="P-loop_NTPase"/>
</dbReference>